<dbReference type="EMBL" id="JAGFBF010000001">
    <property type="protein sequence ID" value="MBO2988707.1"/>
    <property type="molecule type" value="Genomic_DNA"/>
</dbReference>
<dbReference type="PANTHER" id="PTHR37318">
    <property type="entry name" value="BSL7504 PROTEIN"/>
    <property type="match status" value="1"/>
</dbReference>
<comment type="caution">
    <text evidence="2">The sequence shown here is derived from an EMBL/GenBank/DDBJ whole genome shotgun (WGS) entry which is preliminary data.</text>
</comment>
<organism evidence="2 3">
    <name type="scientific">Leucobacter tardus</name>
    <dbReference type="NCBI Taxonomy" id="501483"/>
    <lineage>
        <taxon>Bacteria</taxon>
        <taxon>Bacillati</taxon>
        <taxon>Actinomycetota</taxon>
        <taxon>Actinomycetes</taxon>
        <taxon>Micrococcales</taxon>
        <taxon>Microbacteriaceae</taxon>
        <taxon>Leucobacter</taxon>
    </lineage>
</organism>
<evidence type="ECO:0000313" key="3">
    <source>
        <dbReference type="Proteomes" id="UP000668403"/>
    </source>
</evidence>
<dbReference type="Gene3D" id="1.10.10.10">
    <property type="entry name" value="Winged helix-like DNA-binding domain superfamily/Winged helix DNA-binding domain"/>
    <property type="match status" value="1"/>
</dbReference>
<dbReference type="AlphaFoldDB" id="A0A939TQ91"/>
<dbReference type="RefSeq" id="WP_208236278.1">
    <property type="nucleotide sequence ID" value="NZ_BAAAQU010000001.1"/>
</dbReference>
<protein>
    <submittedName>
        <fullName evidence="2">Transcriptional regulator</fullName>
    </submittedName>
</protein>
<name>A0A939TQ91_9MICO</name>
<accession>A0A939TQ91</accession>
<dbReference type="PANTHER" id="PTHR37318:SF1">
    <property type="entry name" value="BSL7504 PROTEIN"/>
    <property type="match status" value="1"/>
</dbReference>
<proteinExistence type="predicted"/>
<dbReference type="InterPro" id="IPR036388">
    <property type="entry name" value="WH-like_DNA-bd_sf"/>
</dbReference>
<reference evidence="2" key="1">
    <citation type="submission" date="2021-03" db="EMBL/GenBank/DDBJ databases">
        <title>Leucobacter chromiisoli sp. nov., isolated from chromium-containing soil of chemical plant.</title>
        <authorList>
            <person name="Xu Z."/>
        </authorList>
    </citation>
    <scope>NUCLEOTIDE SEQUENCE</scope>
    <source>
        <strain evidence="2">K 70/01</strain>
    </source>
</reference>
<dbReference type="SUPFAM" id="SSF46785">
    <property type="entry name" value="Winged helix' DNA-binding domain"/>
    <property type="match status" value="1"/>
</dbReference>
<sequence length="109" mass="11920">MPESTENPPRGNLQQTTLNPLLHEPARLSLLAALTPADYVDFATLLQLTGASKSSLSKHLSTLTGAGIVEVTPGPSDRRGRRVAFTPYGRTSFEEYLRNLETLLRSARN</sequence>
<dbReference type="Pfam" id="PF13601">
    <property type="entry name" value="HTH_34"/>
    <property type="match status" value="1"/>
</dbReference>
<evidence type="ECO:0000259" key="1">
    <source>
        <dbReference type="Pfam" id="PF13601"/>
    </source>
</evidence>
<dbReference type="InterPro" id="IPR027395">
    <property type="entry name" value="WH_DNA-bd_dom"/>
</dbReference>
<feature type="domain" description="Winged helix DNA-binding" evidence="1">
    <location>
        <begin position="27"/>
        <end position="103"/>
    </location>
</feature>
<gene>
    <name evidence="2" type="ORF">J4H85_01660</name>
</gene>
<keyword evidence="3" id="KW-1185">Reference proteome</keyword>
<dbReference type="InterPro" id="IPR036390">
    <property type="entry name" value="WH_DNA-bd_sf"/>
</dbReference>
<dbReference type="Proteomes" id="UP000668403">
    <property type="component" value="Unassembled WGS sequence"/>
</dbReference>
<evidence type="ECO:0000313" key="2">
    <source>
        <dbReference type="EMBL" id="MBO2988707.1"/>
    </source>
</evidence>